<feature type="region of interest" description="Disordered" evidence="1">
    <location>
        <begin position="516"/>
        <end position="568"/>
    </location>
</feature>
<accession>A0A420YCN2</accession>
<dbReference type="EMBL" id="QVQW01000019">
    <property type="protein sequence ID" value="RKU45652.1"/>
    <property type="molecule type" value="Genomic_DNA"/>
</dbReference>
<feature type="region of interest" description="Disordered" evidence="1">
    <location>
        <begin position="213"/>
        <end position="232"/>
    </location>
</feature>
<dbReference type="OrthoDB" id="5426563at2759"/>
<protein>
    <submittedName>
        <fullName evidence="2">Uncharacterized protein</fullName>
    </submittedName>
</protein>
<evidence type="ECO:0000256" key="1">
    <source>
        <dbReference type="SAM" id="MobiDB-lite"/>
    </source>
</evidence>
<proteinExistence type="predicted"/>
<name>A0A420YCN2_9PEZI</name>
<feature type="compositionally biased region" description="Acidic residues" evidence="1">
    <location>
        <begin position="543"/>
        <end position="552"/>
    </location>
</feature>
<feature type="compositionally biased region" description="Basic and acidic residues" evidence="1">
    <location>
        <begin position="526"/>
        <end position="542"/>
    </location>
</feature>
<sequence>MPELGLKSYRGVHMRNSFVGSSPMGPPKRYPSVITITDSSSHRSTGYVRRGHERLHAPIPVRRFPDLEGSLTQQAERDEADSVLAQVGMQTSPLTPARQEENDVWRNLAALQSATGSVNSETVQPRISPGMSAYQQHTFPNTARQGKISDYGSTDLSSSDQMSSYASRRLDDVSSIPEGYFGDHRVPNKLVELHSQSQDIINRSPFLRLPCRPSEVVSSQEESNHDLSSRAADSPDQYLAGVHDLALKVVSQHLPLNNEQREESGNFDATLGLDKNRDARSDASKSEQISKDITKAVITTGATTARVSEKDPNDLWYSFVFSDANTDDLHREVLAEAQKDIKTGGGIAETSQSAWGRTISNAATVGQPSVIGTSQMDADLTSVPEACASQTAALGSSMVTRTSDSTFTGSDSEASHGPNHAAPSIYAETAPGHNSPVQVSATETTSINESREPESSDVTSYPASLTVEPPQSVVNPTGTEENFIFAPPKLFVGRLADATADRRRTTNTAMMPLTMARGRRGRPRNKSRDGRLDIRSIPRYEDDPIEDFDELEVETRMQPSLFGSLETE</sequence>
<dbReference type="Proteomes" id="UP000275385">
    <property type="component" value="Unassembled WGS sequence"/>
</dbReference>
<gene>
    <name evidence="2" type="ORF">DL546_003714</name>
</gene>
<feature type="compositionally biased region" description="Polar residues" evidence="1">
    <location>
        <begin position="435"/>
        <end position="448"/>
    </location>
</feature>
<feature type="region of interest" description="Disordered" evidence="1">
    <location>
        <begin position="140"/>
        <end position="160"/>
    </location>
</feature>
<organism evidence="2 3">
    <name type="scientific">Coniochaeta pulveracea</name>
    <dbReference type="NCBI Taxonomy" id="177199"/>
    <lineage>
        <taxon>Eukaryota</taxon>
        <taxon>Fungi</taxon>
        <taxon>Dikarya</taxon>
        <taxon>Ascomycota</taxon>
        <taxon>Pezizomycotina</taxon>
        <taxon>Sordariomycetes</taxon>
        <taxon>Sordariomycetidae</taxon>
        <taxon>Coniochaetales</taxon>
        <taxon>Coniochaetaceae</taxon>
        <taxon>Coniochaeta</taxon>
    </lineage>
</organism>
<dbReference type="AlphaFoldDB" id="A0A420YCN2"/>
<reference evidence="2 3" key="1">
    <citation type="submission" date="2018-08" db="EMBL/GenBank/DDBJ databases">
        <title>Draft genome of the lignicolous fungus Coniochaeta pulveracea.</title>
        <authorList>
            <person name="Borstlap C.J."/>
            <person name="De Witt R.N."/>
            <person name="Botha A."/>
            <person name="Volschenk H."/>
        </authorList>
    </citation>
    <scope>NUCLEOTIDE SEQUENCE [LARGE SCALE GENOMIC DNA]</scope>
    <source>
        <strain evidence="2 3">CAB683</strain>
    </source>
</reference>
<feature type="compositionally biased region" description="Polar residues" evidence="1">
    <location>
        <begin position="395"/>
        <end position="412"/>
    </location>
</feature>
<feature type="region of interest" description="Disordered" evidence="1">
    <location>
        <begin position="259"/>
        <end position="287"/>
    </location>
</feature>
<comment type="caution">
    <text evidence="2">The sequence shown here is derived from an EMBL/GenBank/DDBJ whole genome shotgun (WGS) entry which is preliminary data.</text>
</comment>
<evidence type="ECO:0000313" key="3">
    <source>
        <dbReference type="Proteomes" id="UP000275385"/>
    </source>
</evidence>
<evidence type="ECO:0000313" key="2">
    <source>
        <dbReference type="EMBL" id="RKU45652.1"/>
    </source>
</evidence>
<keyword evidence="3" id="KW-1185">Reference proteome</keyword>
<feature type="compositionally biased region" description="Basic and acidic residues" evidence="1">
    <location>
        <begin position="274"/>
        <end position="287"/>
    </location>
</feature>
<feature type="region of interest" description="Disordered" evidence="1">
    <location>
        <begin position="395"/>
        <end position="475"/>
    </location>
</feature>